<name>A0A6J7UKN1_9ZZZZ</name>
<feature type="transmembrane region" description="Helical" evidence="1">
    <location>
        <begin position="276"/>
        <end position="298"/>
    </location>
</feature>
<keyword evidence="1" id="KW-0812">Transmembrane</keyword>
<dbReference type="AlphaFoldDB" id="A0A6J7UKN1"/>
<dbReference type="EMBL" id="CAFBQV010000121">
    <property type="protein sequence ID" value="CAB5065506.1"/>
    <property type="molecule type" value="Genomic_DNA"/>
</dbReference>
<proteinExistence type="predicted"/>
<feature type="transmembrane region" description="Helical" evidence="1">
    <location>
        <begin position="21"/>
        <end position="45"/>
    </location>
</feature>
<feature type="transmembrane region" description="Helical" evidence="1">
    <location>
        <begin position="57"/>
        <end position="80"/>
    </location>
</feature>
<keyword evidence="1" id="KW-0472">Membrane</keyword>
<accession>A0A6J7UKN1</accession>
<evidence type="ECO:0000256" key="1">
    <source>
        <dbReference type="SAM" id="Phobius"/>
    </source>
</evidence>
<reference evidence="2" key="1">
    <citation type="submission" date="2020-05" db="EMBL/GenBank/DDBJ databases">
        <authorList>
            <person name="Chiriac C."/>
            <person name="Salcher M."/>
            <person name="Ghai R."/>
            <person name="Kavagutti S V."/>
        </authorList>
    </citation>
    <scope>NUCLEOTIDE SEQUENCE</scope>
</reference>
<gene>
    <name evidence="2" type="ORF">UFOPK4345_00820</name>
</gene>
<protein>
    <submittedName>
        <fullName evidence="2">Unannotated protein</fullName>
    </submittedName>
</protein>
<sequence>MTGVETVASDFRGLDEPVPEVGLIALILTVIGVIVVIFGLLMMGLTRTKVYGALVHTLGWSVVTLVGIVVAGGVLVLGLFPRLDGGQRVINGLRPAFVEQRVAGMEAGVTMVSNIAAMADPIIDVQGGASGEVGALVNLVAGATGLPPADVLAAVETNFPHVYHLLLALPLDAVSAEIPGLLNFVAENSQVGDANAVLEAVAATTPRLAQSITNLLVVTGGFREVPGFTGLTRFDGTPVRSIPELTDYFKDDVVAGVRAVAADYRTLDTTAPPVDMFPPLLLVVGILVIIYGGAMLMLTRANTPRRIKLVSGGR</sequence>
<evidence type="ECO:0000313" key="2">
    <source>
        <dbReference type="EMBL" id="CAB5065506.1"/>
    </source>
</evidence>
<keyword evidence="1" id="KW-1133">Transmembrane helix</keyword>
<organism evidence="2">
    <name type="scientific">freshwater metagenome</name>
    <dbReference type="NCBI Taxonomy" id="449393"/>
    <lineage>
        <taxon>unclassified sequences</taxon>
        <taxon>metagenomes</taxon>
        <taxon>ecological metagenomes</taxon>
    </lineage>
</organism>